<dbReference type="PANTHER" id="PTHR34472">
    <property type="entry name" value="SULFUR CARRIER PROTEIN THIS"/>
    <property type="match status" value="1"/>
</dbReference>
<dbReference type="SUPFAM" id="SSF54285">
    <property type="entry name" value="MoaD/ThiS"/>
    <property type="match status" value="1"/>
</dbReference>
<dbReference type="PANTHER" id="PTHR34472:SF1">
    <property type="entry name" value="SULFUR CARRIER PROTEIN THIS"/>
    <property type="match status" value="1"/>
</dbReference>
<dbReference type="Gene3D" id="3.10.20.30">
    <property type="match status" value="1"/>
</dbReference>
<dbReference type="STRING" id="483547.GSUB_11885"/>
<dbReference type="InterPro" id="IPR010035">
    <property type="entry name" value="Thi_S"/>
</dbReference>
<organism evidence="1 2">
    <name type="scientific">Geoalkalibacter subterraneus</name>
    <dbReference type="NCBI Taxonomy" id="483547"/>
    <lineage>
        <taxon>Bacteria</taxon>
        <taxon>Pseudomonadati</taxon>
        <taxon>Thermodesulfobacteriota</taxon>
        <taxon>Desulfuromonadia</taxon>
        <taxon>Desulfuromonadales</taxon>
        <taxon>Geoalkalibacteraceae</taxon>
        <taxon>Geoalkalibacter</taxon>
    </lineage>
</organism>
<dbReference type="NCBIfam" id="TIGR01683">
    <property type="entry name" value="thiS"/>
    <property type="match status" value="1"/>
</dbReference>
<dbReference type="CDD" id="cd00565">
    <property type="entry name" value="Ubl_ThiS"/>
    <property type="match status" value="1"/>
</dbReference>
<accession>A0A0B5FR59</accession>
<evidence type="ECO:0000313" key="1">
    <source>
        <dbReference type="EMBL" id="AJF07124.1"/>
    </source>
</evidence>
<evidence type="ECO:0000313" key="2">
    <source>
        <dbReference type="Proteomes" id="UP000035036"/>
    </source>
</evidence>
<dbReference type="AlphaFoldDB" id="A0A0B5FR59"/>
<sequence>MKITVNGREREVADGLTLTQLLSEMKLDPRSLAIERNQTIAERENFDTTIIEDGDRLEIVQFVGGG</sequence>
<dbReference type="EMBL" id="CP010311">
    <property type="protein sequence ID" value="AJF07124.1"/>
    <property type="molecule type" value="Genomic_DNA"/>
</dbReference>
<keyword evidence="2" id="KW-1185">Reference proteome</keyword>
<name>A0A0B5FR59_9BACT</name>
<evidence type="ECO:0008006" key="3">
    <source>
        <dbReference type="Google" id="ProtNLM"/>
    </source>
</evidence>
<dbReference type="Proteomes" id="UP000035036">
    <property type="component" value="Chromosome"/>
</dbReference>
<protein>
    <recommendedName>
        <fullName evidence="3">Thiamine biosynthesis protein ThiS</fullName>
    </recommendedName>
</protein>
<dbReference type="InterPro" id="IPR016155">
    <property type="entry name" value="Mopterin_synth/thiamin_S_b"/>
</dbReference>
<dbReference type="OrthoDB" id="197113at2"/>
<reference evidence="1 2" key="1">
    <citation type="journal article" date="2015" name="Genome Announc.">
        <title>Genomes of Geoalkalibacter ferrihydriticus Z-0531T and Geoalkalibacter subterraneus Red1T, Two Haloalkaliphilic Metal-Reducing Deltaproteobacteria.</title>
        <authorList>
            <person name="Badalamenti J.P."/>
            <person name="Krajmalnik-Brown R."/>
            <person name="Torres C.I."/>
            <person name="Bond D.R."/>
        </authorList>
    </citation>
    <scope>NUCLEOTIDE SEQUENCE [LARGE SCALE GENOMIC DNA]</scope>
    <source>
        <strain evidence="1 2">Red1</strain>
    </source>
</reference>
<dbReference type="Pfam" id="PF02597">
    <property type="entry name" value="ThiS"/>
    <property type="match status" value="1"/>
</dbReference>
<proteinExistence type="predicted"/>
<dbReference type="RefSeq" id="WP_040200965.1">
    <property type="nucleotide sequence ID" value="NZ_CP010311.1"/>
</dbReference>
<dbReference type="InterPro" id="IPR003749">
    <property type="entry name" value="ThiS/MoaD-like"/>
</dbReference>
<dbReference type="InterPro" id="IPR012675">
    <property type="entry name" value="Beta-grasp_dom_sf"/>
</dbReference>
<dbReference type="HOGENOM" id="CLU_174611_3_0_7"/>
<gene>
    <name evidence="1" type="ORF">GSUB_11885</name>
</gene>
<dbReference type="KEGG" id="gsb:GSUB_11885"/>